<gene>
    <name evidence="1" type="ORF">GOQ27_10790</name>
</gene>
<dbReference type="RefSeq" id="WP_203366876.1">
    <property type="nucleotide sequence ID" value="NZ_WSFT01000039.1"/>
</dbReference>
<evidence type="ECO:0000313" key="2">
    <source>
        <dbReference type="Proteomes" id="UP000724672"/>
    </source>
</evidence>
<dbReference type="Proteomes" id="UP000724672">
    <property type="component" value="Unassembled WGS sequence"/>
</dbReference>
<proteinExistence type="predicted"/>
<evidence type="ECO:0008006" key="3">
    <source>
        <dbReference type="Google" id="ProtNLM"/>
    </source>
</evidence>
<dbReference type="AlphaFoldDB" id="A0A942UTP2"/>
<dbReference type="InterPro" id="IPR009057">
    <property type="entry name" value="Homeodomain-like_sf"/>
</dbReference>
<dbReference type="PANTHER" id="PTHR37812">
    <property type="entry name" value="MU-LIKE PROPHAGE FLUMU PROTEIN C"/>
    <property type="match status" value="1"/>
</dbReference>
<sequence length="89" mass="10605">MNYINAEKILPDRLVREIQKHIQGGYVYIPSIPEKRKKWGENSGHREYIRKRNKQISNKYQNGHTIQELAEEFFLSVNSIKKIIYTKVS</sequence>
<comment type="caution">
    <text evidence="1">The sequence shown here is derived from an EMBL/GenBank/DDBJ whole genome shotgun (WGS) entry which is preliminary data.</text>
</comment>
<dbReference type="InterPro" id="IPR052411">
    <property type="entry name" value="c-mor_Regulatory_Protein"/>
</dbReference>
<evidence type="ECO:0000313" key="1">
    <source>
        <dbReference type="EMBL" id="MBS4538953.1"/>
    </source>
</evidence>
<name>A0A942UTP2_9FIRM</name>
<keyword evidence="2" id="KW-1185">Reference proteome</keyword>
<organism evidence="1 2">
    <name type="scientific">Anaeromonas frigoriresistens</name>
    <dbReference type="NCBI Taxonomy" id="2683708"/>
    <lineage>
        <taxon>Bacteria</taxon>
        <taxon>Bacillati</taxon>
        <taxon>Bacillota</taxon>
        <taxon>Tissierellia</taxon>
        <taxon>Tissierellales</taxon>
        <taxon>Thermohalobacteraceae</taxon>
        <taxon>Anaeromonas</taxon>
    </lineage>
</organism>
<dbReference type="SUPFAM" id="SSF46689">
    <property type="entry name" value="Homeodomain-like"/>
    <property type="match status" value="1"/>
</dbReference>
<dbReference type="Gene3D" id="1.10.10.60">
    <property type="entry name" value="Homeodomain-like"/>
    <property type="match status" value="1"/>
</dbReference>
<dbReference type="NCBIfam" id="NF040785">
    <property type="entry name" value="CD3324_fam"/>
    <property type="match status" value="1"/>
</dbReference>
<dbReference type="EMBL" id="WSFT01000039">
    <property type="protein sequence ID" value="MBS4538953.1"/>
    <property type="molecule type" value="Genomic_DNA"/>
</dbReference>
<reference evidence="1" key="1">
    <citation type="submission" date="2019-12" db="EMBL/GenBank/DDBJ databases">
        <title>Clostridiaceae gen. nov. sp. nov., isolated from sediment in Xinjiang, China.</title>
        <authorList>
            <person name="Zhang R."/>
        </authorList>
    </citation>
    <scope>NUCLEOTIDE SEQUENCE</scope>
    <source>
        <strain evidence="1">D2Q-11</strain>
    </source>
</reference>
<protein>
    <recommendedName>
        <fullName evidence="3">Mor transcription activator domain-containing protein</fullName>
    </recommendedName>
</protein>
<dbReference type="PANTHER" id="PTHR37812:SF1">
    <property type="entry name" value="MU-LIKE PROPHAGE FLUMU PROTEIN C"/>
    <property type="match status" value="1"/>
</dbReference>
<dbReference type="InterPro" id="IPR049739">
    <property type="entry name" value="YraL-like"/>
</dbReference>
<accession>A0A942UTP2</accession>